<proteinExistence type="predicted"/>
<reference evidence="2" key="1">
    <citation type="submission" date="2013-12" db="EMBL/GenBank/DDBJ databases">
        <authorList>
            <person name="Omoto C.K."/>
            <person name="Sibley D."/>
            <person name="Venepally P."/>
            <person name="Hadjithomas M."/>
            <person name="Karamycheva S."/>
            <person name="Brunk B."/>
            <person name="Roos D."/>
            <person name="Caler E."/>
            <person name="Lorenzi H."/>
        </authorList>
    </citation>
    <scope>NUCLEOTIDE SEQUENCE</scope>
</reference>
<dbReference type="GeneID" id="22915918"/>
<dbReference type="EMBL" id="AFNH02001307">
    <property type="protein sequence ID" value="EZG43394.1"/>
    <property type="molecule type" value="Genomic_DNA"/>
</dbReference>
<dbReference type="Proteomes" id="UP000019763">
    <property type="component" value="Unassembled WGS sequence"/>
</dbReference>
<comment type="caution">
    <text evidence="2">The sequence shown here is derived from an EMBL/GenBank/DDBJ whole genome shotgun (WGS) entry which is preliminary data.</text>
</comment>
<gene>
    <name evidence="2" type="ORF">GNI_174000</name>
</gene>
<feature type="region of interest" description="Disordered" evidence="1">
    <location>
        <begin position="264"/>
        <end position="285"/>
    </location>
</feature>
<dbReference type="VEuPathDB" id="CryptoDB:GNI_174000"/>
<dbReference type="RefSeq" id="XP_011133375.1">
    <property type="nucleotide sequence ID" value="XM_011135073.1"/>
</dbReference>
<sequence length="298" mass="34407">MPRKHYAYVVAEAKLLSHVPEKAFSWRPNGHAAKIAPIVELSRIVIPVFYNGYPFDIVRVERTMDSMLYKNPAKWNLALHLVSWGLQNMMETFPDELMIIGDVVYPSCGDDDGSKDLKRATRQMIEFTRLLIDSPKLQASVVVMVYDIMRRLLRLDNNERLGSHDLDSIKGTLEMFSEPLQEGLKDREAAQLLFSGIKDNDHKENGHMEEEDDHMEEDESMDFQKFPATYNSLQAIKEDEAVIEFPVARLDQFERPPRLVRGVQKVKERLLPPPPVKDKKKKKGRKLVNELSVVYRPC</sequence>
<dbReference type="AlphaFoldDB" id="A0A023AXP2"/>
<accession>A0A023AXP2</accession>
<name>A0A023AXP2_GRENI</name>
<keyword evidence="3" id="KW-1185">Reference proteome</keyword>
<organism evidence="2 3">
    <name type="scientific">Gregarina niphandrodes</name>
    <name type="common">Septate eugregarine</name>
    <dbReference type="NCBI Taxonomy" id="110365"/>
    <lineage>
        <taxon>Eukaryota</taxon>
        <taxon>Sar</taxon>
        <taxon>Alveolata</taxon>
        <taxon>Apicomplexa</taxon>
        <taxon>Conoidasida</taxon>
        <taxon>Gregarinasina</taxon>
        <taxon>Eugregarinorida</taxon>
        <taxon>Gregarinidae</taxon>
        <taxon>Gregarina</taxon>
    </lineage>
</organism>
<protein>
    <submittedName>
        <fullName evidence="2">Uncharacterized protein</fullName>
    </submittedName>
</protein>
<evidence type="ECO:0000313" key="2">
    <source>
        <dbReference type="EMBL" id="EZG43394.1"/>
    </source>
</evidence>
<evidence type="ECO:0000256" key="1">
    <source>
        <dbReference type="SAM" id="MobiDB-lite"/>
    </source>
</evidence>
<evidence type="ECO:0000313" key="3">
    <source>
        <dbReference type="Proteomes" id="UP000019763"/>
    </source>
</evidence>